<gene>
    <name evidence="2" type="ORF">FB558_6467</name>
</gene>
<evidence type="ECO:0000313" key="2">
    <source>
        <dbReference type="EMBL" id="TQM06222.1"/>
    </source>
</evidence>
<dbReference type="OrthoDB" id="3577482at2"/>
<dbReference type="RefSeq" id="WP_142059936.1">
    <property type="nucleotide sequence ID" value="NZ_VFPA01000004.1"/>
</dbReference>
<keyword evidence="3" id="KW-1185">Reference proteome</keyword>
<proteinExistence type="predicted"/>
<organism evidence="2 3">
    <name type="scientific">Pseudonocardia kunmingensis</name>
    <dbReference type="NCBI Taxonomy" id="630975"/>
    <lineage>
        <taxon>Bacteria</taxon>
        <taxon>Bacillati</taxon>
        <taxon>Actinomycetota</taxon>
        <taxon>Actinomycetes</taxon>
        <taxon>Pseudonocardiales</taxon>
        <taxon>Pseudonocardiaceae</taxon>
        <taxon>Pseudonocardia</taxon>
    </lineage>
</organism>
<name>A0A543DA69_9PSEU</name>
<accession>A0A543DA69</accession>
<dbReference type="EMBL" id="VFPA01000004">
    <property type="protein sequence ID" value="TQM06222.1"/>
    <property type="molecule type" value="Genomic_DNA"/>
</dbReference>
<dbReference type="Proteomes" id="UP000315677">
    <property type="component" value="Unassembled WGS sequence"/>
</dbReference>
<sequence>MTRTPTRTRTRPARISLLAALSAAAVALLVFSLVGGATQATPPSGDPPSGAAIGEEDRRAVDAAPVRRGAPAPPADPAVDPADPDAVARAYLAAAHSTTPDDAGRTSLRGAAYAVPGSPPATVGVVVLDPPPAGQARTATVTALSLVTADAGDRRRAYRAEVGTATGAPGGTAVVDLGTRHVVLARQPDGRWLVAADSPATPELLAGED</sequence>
<comment type="caution">
    <text evidence="2">The sequence shown here is derived from an EMBL/GenBank/DDBJ whole genome shotgun (WGS) entry which is preliminary data.</text>
</comment>
<evidence type="ECO:0000256" key="1">
    <source>
        <dbReference type="SAM" id="MobiDB-lite"/>
    </source>
</evidence>
<evidence type="ECO:0000313" key="3">
    <source>
        <dbReference type="Proteomes" id="UP000315677"/>
    </source>
</evidence>
<reference evidence="2 3" key="1">
    <citation type="submission" date="2019-06" db="EMBL/GenBank/DDBJ databases">
        <title>Sequencing the genomes of 1000 actinobacteria strains.</title>
        <authorList>
            <person name="Klenk H.-P."/>
        </authorList>
    </citation>
    <scope>NUCLEOTIDE SEQUENCE [LARGE SCALE GENOMIC DNA]</scope>
    <source>
        <strain evidence="2 3">DSM 45301</strain>
    </source>
</reference>
<dbReference type="AlphaFoldDB" id="A0A543DA69"/>
<feature type="region of interest" description="Disordered" evidence="1">
    <location>
        <begin position="38"/>
        <end position="83"/>
    </location>
</feature>
<protein>
    <submittedName>
        <fullName evidence="2">Uncharacterized protein</fullName>
    </submittedName>
</protein>